<keyword evidence="3" id="KW-1185">Reference proteome</keyword>
<dbReference type="Proteomes" id="UP000054097">
    <property type="component" value="Unassembled WGS sequence"/>
</dbReference>
<feature type="compositionally biased region" description="Polar residues" evidence="1">
    <location>
        <begin position="103"/>
        <end position="112"/>
    </location>
</feature>
<feature type="region of interest" description="Disordered" evidence="1">
    <location>
        <begin position="41"/>
        <end position="112"/>
    </location>
</feature>
<name>A0A0C3B3V8_SERVB</name>
<feature type="compositionally biased region" description="Gly residues" evidence="1">
    <location>
        <begin position="41"/>
        <end position="61"/>
    </location>
</feature>
<evidence type="ECO:0000256" key="1">
    <source>
        <dbReference type="SAM" id="MobiDB-lite"/>
    </source>
</evidence>
<evidence type="ECO:0000313" key="2">
    <source>
        <dbReference type="EMBL" id="KIM26156.1"/>
    </source>
</evidence>
<dbReference type="EMBL" id="KN824308">
    <property type="protein sequence ID" value="KIM26156.1"/>
    <property type="molecule type" value="Genomic_DNA"/>
</dbReference>
<gene>
    <name evidence="2" type="ORF">M408DRAFT_330735</name>
</gene>
<reference evidence="2 3" key="1">
    <citation type="submission" date="2014-04" db="EMBL/GenBank/DDBJ databases">
        <authorList>
            <consortium name="DOE Joint Genome Institute"/>
            <person name="Kuo A."/>
            <person name="Zuccaro A."/>
            <person name="Kohler A."/>
            <person name="Nagy L.G."/>
            <person name="Floudas D."/>
            <person name="Copeland A."/>
            <person name="Barry K.W."/>
            <person name="Cichocki N."/>
            <person name="Veneault-Fourrey C."/>
            <person name="LaButti K."/>
            <person name="Lindquist E.A."/>
            <person name="Lipzen A."/>
            <person name="Lundell T."/>
            <person name="Morin E."/>
            <person name="Murat C."/>
            <person name="Sun H."/>
            <person name="Tunlid A."/>
            <person name="Henrissat B."/>
            <person name="Grigoriev I.V."/>
            <person name="Hibbett D.S."/>
            <person name="Martin F."/>
            <person name="Nordberg H.P."/>
            <person name="Cantor M.N."/>
            <person name="Hua S.X."/>
        </authorList>
    </citation>
    <scope>NUCLEOTIDE SEQUENCE [LARGE SCALE GENOMIC DNA]</scope>
    <source>
        <strain evidence="2 3">MAFF 305830</strain>
    </source>
</reference>
<organism evidence="2 3">
    <name type="scientific">Serendipita vermifera MAFF 305830</name>
    <dbReference type="NCBI Taxonomy" id="933852"/>
    <lineage>
        <taxon>Eukaryota</taxon>
        <taxon>Fungi</taxon>
        <taxon>Dikarya</taxon>
        <taxon>Basidiomycota</taxon>
        <taxon>Agaricomycotina</taxon>
        <taxon>Agaricomycetes</taxon>
        <taxon>Sebacinales</taxon>
        <taxon>Serendipitaceae</taxon>
        <taxon>Serendipita</taxon>
    </lineage>
</organism>
<dbReference type="AlphaFoldDB" id="A0A0C3B3V8"/>
<sequence length="112" mass="10663">MNGADLLNNSGTDDILALLNNSNFEPPFDFGMLYSTDGNPIVGGGGGGGSGVNGSGLGGETVGAPGTNGMFGASSPMSFGASGSGSGAGLGGGGYDSSKDTRNGQSFQMGTV</sequence>
<accession>A0A0C3B3V8</accession>
<reference evidence="3" key="2">
    <citation type="submission" date="2015-01" db="EMBL/GenBank/DDBJ databases">
        <title>Evolutionary Origins and Diversification of the Mycorrhizal Mutualists.</title>
        <authorList>
            <consortium name="DOE Joint Genome Institute"/>
            <consortium name="Mycorrhizal Genomics Consortium"/>
            <person name="Kohler A."/>
            <person name="Kuo A."/>
            <person name="Nagy L.G."/>
            <person name="Floudas D."/>
            <person name="Copeland A."/>
            <person name="Barry K.W."/>
            <person name="Cichocki N."/>
            <person name="Veneault-Fourrey C."/>
            <person name="LaButti K."/>
            <person name="Lindquist E.A."/>
            <person name="Lipzen A."/>
            <person name="Lundell T."/>
            <person name="Morin E."/>
            <person name="Murat C."/>
            <person name="Riley R."/>
            <person name="Ohm R."/>
            <person name="Sun H."/>
            <person name="Tunlid A."/>
            <person name="Henrissat B."/>
            <person name="Grigoriev I.V."/>
            <person name="Hibbett D.S."/>
            <person name="Martin F."/>
        </authorList>
    </citation>
    <scope>NUCLEOTIDE SEQUENCE [LARGE SCALE GENOMIC DNA]</scope>
    <source>
        <strain evidence="3">MAFF 305830</strain>
    </source>
</reference>
<feature type="compositionally biased region" description="Gly residues" evidence="1">
    <location>
        <begin position="82"/>
        <end position="95"/>
    </location>
</feature>
<protein>
    <submittedName>
        <fullName evidence="2">Uncharacterized protein</fullName>
    </submittedName>
</protein>
<evidence type="ECO:0000313" key="3">
    <source>
        <dbReference type="Proteomes" id="UP000054097"/>
    </source>
</evidence>
<proteinExistence type="predicted"/>
<feature type="compositionally biased region" description="Low complexity" evidence="1">
    <location>
        <begin position="72"/>
        <end position="81"/>
    </location>
</feature>
<dbReference type="HOGENOM" id="CLU_2147414_0_0_1"/>